<evidence type="ECO:0000313" key="3">
    <source>
        <dbReference type="EMBL" id="PSX09749.1"/>
    </source>
</evidence>
<dbReference type="EMBL" id="PYOU01000002">
    <property type="protein sequence ID" value="PSX12395.1"/>
    <property type="molecule type" value="Genomic_DNA"/>
</dbReference>
<reference evidence="2 5" key="1">
    <citation type="submission" date="2016-12" db="EMBL/GenBank/DDBJ databases">
        <title>Diversity of luminous bacteria.</title>
        <authorList>
            <person name="Yoshizawa S."/>
            <person name="Kogure K."/>
        </authorList>
    </citation>
    <scope>NUCLEOTIDE SEQUENCE [LARGE SCALE GENOMIC DNA]</scope>
    <source>
        <strain evidence="2 5">LC1-200</strain>
    </source>
</reference>
<dbReference type="EMBL" id="PYOY01000001">
    <property type="protein sequence ID" value="PSX09749.1"/>
    <property type="molecule type" value="Genomic_DNA"/>
</dbReference>
<dbReference type="Proteomes" id="UP000241440">
    <property type="component" value="Unassembled WGS sequence"/>
</dbReference>
<comment type="caution">
    <text evidence="2">The sequence shown here is derived from an EMBL/GenBank/DDBJ whole genome shotgun (WGS) entry which is preliminary data.</text>
</comment>
<dbReference type="GeneID" id="61227975"/>
<keyword evidence="6" id="KW-1185">Reference proteome</keyword>
<evidence type="ECO:0000313" key="6">
    <source>
        <dbReference type="Proteomes" id="UP000240989"/>
    </source>
</evidence>
<dbReference type="OrthoDB" id="7870117at2"/>
<evidence type="ECO:0000313" key="2">
    <source>
        <dbReference type="EMBL" id="PQJ67149.1"/>
    </source>
</evidence>
<dbReference type="Pfam" id="PF19942">
    <property type="entry name" value="DUF6404"/>
    <property type="match status" value="1"/>
</dbReference>
<feature type="transmembrane region" description="Helical" evidence="1">
    <location>
        <begin position="51"/>
        <end position="72"/>
    </location>
</feature>
<dbReference type="EMBL" id="MSCJ01000001">
    <property type="protein sequence ID" value="PQJ67149.1"/>
    <property type="molecule type" value="Genomic_DNA"/>
</dbReference>
<keyword evidence="1" id="KW-0472">Membrane</keyword>
<feature type="transmembrane region" description="Helical" evidence="1">
    <location>
        <begin position="78"/>
        <end position="103"/>
    </location>
</feature>
<dbReference type="InterPro" id="IPR045644">
    <property type="entry name" value="DUF6404"/>
</dbReference>
<evidence type="ECO:0000313" key="7">
    <source>
        <dbReference type="Proteomes" id="UP000241440"/>
    </source>
</evidence>
<evidence type="ECO:0000313" key="4">
    <source>
        <dbReference type="EMBL" id="PSX12395.1"/>
    </source>
</evidence>
<sequence length="117" mass="13340">MHFEQQLALAHQELTRYGIQASNSHPISFQLLHWSGLQAPLPHYGHFKTNFSIFSAWYSLIFAIIFILAEIISDTPIALISAIFTSLFAGLTAGISMATYYYYSAKRFNLSPWHQLK</sequence>
<accession>A0A0D8Q7E9</accession>
<keyword evidence="1" id="KW-0812">Transmembrane</keyword>
<organism evidence="2 5">
    <name type="scientific">Photobacterium angustum</name>
    <dbReference type="NCBI Taxonomy" id="661"/>
    <lineage>
        <taxon>Bacteria</taxon>
        <taxon>Pseudomonadati</taxon>
        <taxon>Pseudomonadota</taxon>
        <taxon>Gammaproteobacteria</taxon>
        <taxon>Vibrionales</taxon>
        <taxon>Vibrionaceae</taxon>
        <taxon>Photobacterium</taxon>
    </lineage>
</organism>
<dbReference type="Proteomes" id="UP000240989">
    <property type="component" value="Unassembled WGS sequence"/>
</dbReference>
<dbReference type="AlphaFoldDB" id="A0A0D8Q7E9"/>
<dbReference type="RefSeq" id="WP_005367285.1">
    <property type="nucleotide sequence ID" value="NZ_JAKJTG010000009.1"/>
</dbReference>
<reference evidence="6 7" key="2">
    <citation type="submission" date="2018-01" db="EMBL/GenBank/DDBJ databases">
        <title>Whole genome sequencing of Histamine producing bacteria.</title>
        <authorList>
            <person name="Butler K."/>
        </authorList>
    </citation>
    <scope>NUCLEOTIDE SEQUENCE [LARGE SCALE GENOMIC DNA]</scope>
    <source>
        <strain evidence="3 7">A2-1</strain>
        <strain evidence="4 6">A6-1</strain>
    </source>
</reference>
<keyword evidence="1" id="KW-1133">Transmembrane helix</keyword>
<proteinExistence type="predicted"/>
<protein>
    <submittedName>
        <fullName evidence="2">Uncharacterized protein</fullName>
    </submittedName>
</protein>
<gene>
    <name evidence="2" type="ORF">BTO08_06920</name>
    <name evidence="4" type="ORF">C0W27_04200</name>
    <name evidence="3" type="ORF">C0W41_02855</name>
</gene>
<evidence type="ECO:0000313" key="5">
    <source>
        <dbReference type="Proteomes" id="UP000238730"/>
    </source>
</evidence>
<evidence type="ECO:0000256" key="1">
    <source>
        <dbReference type="SAM" id="Phobius"/>
    </source>
</evidence>
<name>A0A0D8Q7E9_PHOAN</name>
<dbReference type="Proteomes" id="UP000238730">
    <property type="component" value="Unassembled WGS sequence"/>
</dbReference>